<dbReference type="RefSeq" id="WP_170847375.1">
    <property type="nucleotide sequence ID" value="NZ_CP059894.1"/>
</dbReference>
<evidence type="ECO:0000313" key="1">
    <source>
        <dbReference type="EMBL" id="QNJ90844.1"/>
    </source>
</evidence>
<organism evidence="1 2">
    <name type="scientific">Mycolicibacterium fluoranthenivorans</name>
    <dbReference type="NCBI Taxonomy" id="258505"/>
    <lineage>
        <taxon>Bacteria</taxon>
        <taxon>Bacillati</taxon>
        <taxon>Actinomycetota</taxon>
        <taxon>Actinomycetes</taxon>
        <taxon>Mycobacteriales</taxon>
        <taxon>Mycobacteriaceae</taxon>
        <taxon>Mycolicibacterium</taxon>
    </lineage>
</organism>
<gene>
    <name evidence="1" type="ORF">HZU40_21675</name>
</gene>
<sequence length="48" mass="5047">MTSDAAVAALFAGAIVLGGVIRALAKLVERPKSASPDKESDVQHRRSR</sequence>
<accession>A0A7G8P928</accession>
<name>A0A7G8P928_9MYCO</name>
<protein>
    <submittedName>
        <fullName evidence="1">Uncharacterized protein</fullName>
    </submittedName>
</protein>
<reference evidence="1 2" key="1">
    <citation type="submission" date="2020-07" db="EMBL/GenBank/DDBJ databases">
        <title>Draft genome sequence of four isobutane-metabolizing strains capable of cometabolically degrading diverse ether contaminants.</title>
        <authorList>
            <person name="Chen W."/>
            <person name="Faulkner N."/>
            <person name="Smith C."/>
            <person name="Hyman M."/>
        </authorList>
    </citation>
    <scope>NUCLEOTIDE SEQUENCE [LARGE SCALE GENOMIC DNA]</scope>
    <source>
        <strain evidence="1 2">2A</strain>
    </source>
</reference>
<proteinExistence type="predicted"/>
<dbReference type="KEGG" id="mflu:HZU40_21675"/>
<dbReference type="Proteomes" id="UP000515498">
    <property type="component" value="Chromosome"/>
</dbReference>
<dbReference type="AlphaFoldDB" id="A0A7G8P928"/>
<evidence type="ECO:0000313" key="2">
    <source>
        <dbReference type="Proteomes" id="UP000515498"/>
    </source>
</evidence>
<dbReference type="EMBL" id="CP059894">
    <property type="protein sequence ID" value="QNJ90844.1"/>
    <property type="molecule type" value="Genomic_DNA"/>
</dbReference>